<proteinExistence type="predicted"/>
<reference evidence="1" key="1">
    <citation type="submission" date="2020-03" db="EMBL/GenBank/DDBJ databases">
        <title>The deep terrestrial virosphere.</title>
        <authorList>
            <person name="Holmfeldt K."/>
            <person name="Nilsson E."/>
            <person name="Simone D."/>
            <person name="Lopez-Fernandez M."/>
            <person name="Wu X."/>
            <person name="de Brujin I."/>
            <person name="Lundin D."/>
            <person name="Andersson A."/>
            <person name="Bertilsson S."/>
            <person name="Dopson M."/>
        </authorList>
    </citation>
    <scope>NUCLEOTIDE SEQUENCE</scope>
    <source>
        <strain evidence="1">MM415A00288</strain>
        <strain evidence="2">TM448B09059</strain>
    </source>
</reference>
<dbReference type="AlphaFoldDB" id="A0A6M3KMX3"/>
<dbReference type="EMBL" id="MT142510">
    <property type="protein sequence ID" value="QJA83409.1"/>
    <property type="molecule type" value="Genomic_DNA"/>
</dbReference>
<evidence type="ECO:0000313" key="1">
    <source>
        <dbReference type="EMBL" id="QJA83409.1"/>
    </source>
</evidence>
<name>A0A6M3KMX3_9ZZZZ</name>
<sequence length="50" mass="6232">MKEILEKWKEYREWSEKDWQERQARCSEGVIAIYDHVSFEGFMDYLTKEL</sequence>
<organism evidence="1">
    <name type="scientific">viral metagenome</name>
    <dbReference type="NCBI Taxonomy" id="1070528"/>
    <lineage>
        <taxon>unclassified sequences</taxon>
        <taxon>metagenomes</taxon>
        <taxon>organismal metagenomes</taxon>
    </lineage>
</organism>
<evidence type="ECO:0000313" key="2">
    <source>
        <dbReference type="EMBL" id="QJI04484.1"/>
    </source>
</evidence>
<accession>A0A6M3KMX3</accession>
<gene>
    <name evidence="1" type="ORF">MM415A00288_0029</name>
    <name evidence="2" type="ORF">TM448B09059_0007</name>
</gene>
<protein>
    <submittedName>
        <fullName evidence="1">Uncharacterized protein</fullName>
    </submittedName>
</protein>
<dbReference type="EMBL" id="MT145184">
    <property type="protein sequence ID" value="QJI04484.1"/>
    <property type="molecule type" value="Genomic_DNA"/>
</dbReference>